<evidence type="ECO:0000313" key="6">
    <source>
        <dbReference type="EMBL" id="WPR89675.1"/>
    </source>
</evidence>
<dbReference type="InterPro" id="IPR006913">
    <property type="entry name" value="CENP-V/GFA"/>
</dbReference>
<accession>A0ABZ0SNC4</accession>
<keyword evidence="4" id="KW-0456">Lyase</keyword>
<evidence type="ECO:0000256" key="3">
    <source>
        <dbReference type="ARBA" id="ARBA00022833"/>
    </source>
</evidence>
<dbReference type="PANTHER" id="PTHR33337">
    <property type="entry name" value="GFA DOMAIN-CONTAINING PROTEIN"/>
    <property type="match status" value="1"/>
</dbReference>
<gene>
    <name evidence="6" type="ORF">SM116_18255</name>
</gene>
<proteinExistence type="inferred from homology"/>
<dbReference type="PROSITE" id="PS51891">
    <property type="entry name" value="CENP_V_GFA"/>
    <property type="match status" value="1"/>
</dbReference>
<dbReference type="Gene3D" id="3.90.1590.10">
    <property type="entry name" value="glutathione-dependent formaldehyde- activating enzyme (gfa)"/>
    <property type="match status" value="1"/>
</dbReference>
<evidence type="ECO:0000313" key="7">
    <source>
        <dbReference type="Proteomes" id="UP001323798"/>
    </source>
</evidence>
<dbReference type="EMBL" id="CP139368">
    <property type="protein sequence ID" value="WPR89675.1"/>
    <property type="molecule type" value="Genomic_DNA"/>
</dbReference>
<dbReference type="PANTHER" id="PTHR33337:SF40">
    <property type="entry name" value="CENP-V_GFA DOMAIN-CONTAINING PROTEIN-RELATED"/>
    <property type="match status" value="1"/>
</dbReference>
<evidence type="ECO:0000256" key="4">
    <source>
        <dbReference type="ARBA" id="ARBA00023239"/>
    </source>
</evidence>
<reference evidence="6 7" key="1">
    <citation type="submission" date="2023-11" db="EMBL/GenBank/DDBJ databases">
        <title>Genome sequence of Microbacterium rhizosphaerae KACC 19337.</title>
        <authorList>
            <person name="Choi H."/>
            <person name="Kim S."/>
            <person name="Kim Y."/>
            <person name="Kwon S.-W."/>
            <person name="Heo J."/>
        </authorList>
    </citation>
    <scope>NUCLEOTIDE SEQUENCE [LARGE SCALE GENOMIC DNA]</scope>
    <source>
        <strain evidence="6 7">KACC 19337</strain>
    </source>
</reference>
<dbReference type="RefSeq" id="WP_320942389.1">
    <property type="nucleotide sequence ID" value="NZ_BAABEU010000003.1"/>
</dbReference>
<evidence type="ECO:0000259" key="5">
    <source>
        <dbReference type="PROSITE" id="PS51891"/>
    </source>
</evidence>
<evidence type="ECO:0000256" key="2">
    <source>
        <dbReference type="ARBA" id="ARBA00022723"/>
    </source>
</evidence>
<protein>
    <submittedName>
        <fullName evidence="6">GFA family protein</fullName>
    </submittedName>
</protein>
<sequence>MDVTPHNQGRSPVKLEGHCLCGNVQYAADTEVQFTAVCHCTDCQRQTGAAVSLVIGIDDDALTIEGDSLKTFITRGEDHKSNTNRSFCGNCGSPIISRIDAMPGLVFVKAGTLNDTSWLQPTSELWHRSAQPWVPHIPGAEIFERGIPVD</sequence>
<name>A0ABZ0SNC4_9MICO</name>
<comment type="similarity">
    <text evidence="1">Belongs to the Gfa family.</text>
</comment>
<keyword evidence="3" id="KW-0862">Zinc</keyword>
<dbReference type="InterPro" id="IPR011057">
    <property type="entry name" value="Mss4-like_sf"/>
</dbReference>
<dbReference type="Proteomes" id="UP001323798">
    <property type="component" value="Chromosome"/>
</dbReference>
<dbReference type="Pfam" id="PF04828">
    <property type="entry name" value="GFA"/>
    <property type="match status" value="1"/>
</dbReference>
<keyword evidence="7" id="KW-1185">Reference proteome</keyword>
<keyword evidence="2" id="KW-0479">Metal-binding</keyword>
<feature type="domain" description="CENP-V/GFA" evidence="5">
    <location>
        <begin position="15"/>
        <end position="134"/>
    </location>
</feature>
<dbReference type="SUPFAM" id="SSF51316">
    <property type="entry name" value="Mss4-like"/>
    <property type="match status" value="1"/>
</dbReference>
<evidence type="ECO:0000256" key="1">
    <source>
        <dbReference type="ARBA" id="ARBA00005495"/>
    </source>
</evidence>
<organism evidence="6 7">
    <name type="scientific">Microbacterium rhizosphaerae</name>
    <dbReference type="NCBI Taxonomy" id="1678237"/>
    <lineage>
        <taxon>Bacteria</taxon>
        <taxon>Bacillati</taxon>
        <taxon>Actinomycetota</taxon>
        <taxon>Actinomycetes</taxon>
        <taxon>Micrococcales</taxon>
        <taxon>Microbacteriaceae</taxon>
        <taxon>Microbacterium</taxon>
    </lineage>
</organism>